<dbReference type="CDD" id="cd24049">
    <property type="entry name" value="ASKHA_NBD_PilM"/>
    <property type="match status" value="1"/>
</dbReference>
<dbReference type="InterPro" id="IPR043129">
    <property type="entry name" value="ATPase_NBD"/>
</dbReference>
<protein>
    <recommendedName>
        <fullName evidence="4">SHS2 domain-containing protein</fullName>
    </recommendedName>
</protein>
<dbReference type="Proteomes" id="UP000230431">
    <property type="component" value="Unassembled WGS sequence"/>
</dbReference>
<proteinExistence type="predicted"/>
<reference evidence="2 3" key="1">
    <citation type="submission" date="2017-09" db="EMBL/GenBank/DDBJ databases">
        <title>Depth-based differentiation of microbial function through sediment-hosted aquifers and enrichment of novel symbionts in the deep terrestrial subsurface.</title>
        <authorList>
            <person name="Probst A.J."/>
            <person name="Ladd B."/>
            <person name="Jarett J.K."/>
            <person name="Geller-Mcgrath D.E."/>
            <person name="Sieber C.M."/>
            <person name="Emerson J.B."/>
            <person name="Anantharaman K."/>
            <person name="Thomas B.C."/>
            <person name="Malmstrom R."/>
            <person name="Stieglmeier M."/>
            <person name="Klingl A."/>
            <person name="Woyke T."/>
            <person name="Ryan C.M."/>
            <person name="Banfield J.F."/>
        </authorList>
    </citation>
    <scope>NUCLEOTIDE SEQUENCE [LARGE SCALE GENOMIC DNA]</scope>
    <source>
        <strain evidence="2">CG10_big_fil_rev_8_21_14_0_10_49_38</strain>
    </source>
</reference>
<sequence>MNFLDEVKKIFSAGFGRKEKSVVAIDFGISAVKVVQLRKERGKAVLETYGELSCGPYNNLSVGQSASLSVDKYVEVLRDLFKEAKVTAKVGAMAVPLRHSLIVSVELPEMEEARLPEVIPIEARKYVPVPISEVILDWWVVPRSQFAPPAGEPGQATESASPNQESGPWPKKMEVLIASIHKETIQDYQEIAKQLGLAVDAFEIETFSSIRSVMPNDLSATAILDIGAGTSKIAIVDYGIVRLSHTITKGSQDLTVAIAKSLNLPFAKAEEIKRRLGLVGSLDKGDLIDIVSPLSEYIFAEAGKVMVKYQREYRRSIDKIILIGGGALLQGILELGRGVVGVPVVQGLPFDKVEAPVFYNNILKEAGPEFAVAVGLALRKLEDL</sequence>
<dbReference type="InterPro" id="IPR050696">
    <property type="entry name" value="FtsA/MreB"/>
</dbReference>
<evidence type="ECO:0000313" key="2">
    <source>
        <dbReference type="EMBL" id="PIR46359.1"/>
    </source>
</evidence>
<dbReference type="AlphaFoldDB" id="A0A2H0RIJ2"/>
<dbReference type="PANTHER" id="PTHR32432">
    <property type="entry name" value="CELL DIVISION PROTEIN FTSA-RELATED"/>
    <property type="match status" value="1"/>
</dbReference>
<name>A0A2H0RIJ2_9BACT</name>
<dbReference type="Gene3D" id="3.30.1490.300">
    <property type="match status" value="1"/>
</dbReference>
<accession>A0A2H0RIJ2</accession>
<dbReference type="EMBL" id="PCYK01000003">
    <property type="protein sequence ID" value="PIR46359.1"/>
    <property type="molecule type" value="Genomic_DNA"/>
</dbReference>
<dbReference type="PIRSF" id="PIRSF019169">
    <property type="entry name" value="PilM"/>
    <property type="match status" value="1"/>
</dbReference>
<gene>
    <name evidence="2" type="ORF">COV08_00280</name>
</gene>
<evidence type="ECO:0000256" key="1">
    <source>
        <dbReference type="SAM" id="MobiDB-lite"/>
    </source>
</evidence>
<evidence type="ECO:0008006" key="4">
    <source>
        <dbReference type="Google" id="ProtNLM"/>
    </source>
</evidence>
<dbReference type="PANTHER" id="PTHR32432:SF3">
    <property type="entry name" value="ETHANOLAMINE UTILIZATION PROTEIN EUTJ"/>
    <property type="match status" value="1"/>
</dbReference>
<dbReference type="Pfam" id="PF11104">
    <property type="entry name" value="PilM_2"/>
    <property type="match status" value="2"/>
</dbReference>
<dbReference type="Gene3D" id="3.30.420.40">
    <property type="match status" value="2"/>
</dbReference>
<feature type="compositionally biased region" description="Polar residues" evidence="1">
    <location>
        <begin position="156"/>
        <end position="166"/>
    </location>
</feature>
<evidence type="ECO:0000313" key="3">
    <source>
        <dbReference type="Proteomes" id="UP000230431"/>
    </source>
</evidence>
<dbReference type="SUPFAM" id="SSF53067">
    <property type="entry name" value="Actin-like ATPase domain"/>
    <property type="match status" value="2"/>
</dbReference>
<comment type="caution">
    <text evidence="2">The sequence shown here is derived from an EMBL/GenBank/DDBJ whole genome shotgun (WGS) entry which is preliminary data.</text>
</comment>
<organism evidence="2 3">
    <name type="scientific">Candidatus Vogelbacteria bacterium CG10_big_fil_rev_8_21_14_0_10_49_38</name>
    <dbReference type="NCBI Taxonomy" id="1975043"/>
    <lineage>
        <taxon>Bacteria</taxon>
        <taxon>Candidatus Vogeliibacteriota</taxon>
    </lineage>
</organism>
<dbReference type="InterPro" id="IPR005883">
    <property type="entry name" value="PilM"/>
</dbReference>
<feature type="region of interest" description="Disordered" evidence="1">
    <location>
        <begin position="149"/>
        <end position="169"/>
    </location>
</feature>